<dbReference type="AlphaFoldDB" id="C0CPK3"/>
<dbReference type="Pfam" id="PF07687">
    <property type="entry name" value="M20_dimer"/>
    <property type="match status" value="1"/>
</dbReference>
<dbReference type="EMBL" id="ACBZ01000155">
    <property type="protein sequence ID" value="EEG48302.1"/>
    <property type="molecule type" value="Genomic_DNA"/>
</dbReference>
<feature type="binding site" evidence="1">
    <location>
        <position position="97"/>
    </location>
    <ligand>
        <name>Mn(2+)</name>
        <dbReference type="ChEBI" id="CHEBI:29035"/>
        <label>2</label>
    </ligand>
</feature>
<proteinExistence type="predicted"/>
<keyword evidence="4" id="KW-1185">Reference proteome</keyword>
<dbReference type="InterPro" id="IPR017439">
    <property type="entry name" value="Amidohydrolase"/>
</dbReference>
<keyword evidence="1" id="KW-0464">Manganese</keyword>
<dbReference type="NCBIfam" id="TIGR01891">
    <property type="entry name" value="amidohydrolases"/>
    <property type="match status" value="1"/>
</dbReference>
<reference evidence="3 4" key="2">
    <citation type="submission" date="2009-02" db="EMBL/GenBank/DDBJ databases">
        <title>Draft genome sequence of Blautia hydrogenotrophica DSM 10507 (Ruminococcus hydrogenotrophicus DSM 10507).</title>
        <authorList>
            <person name="Sudarsanam P."/>
            <person name="Ley R."/>
            <person name="Guruge J."/>
            <person name="Turnbaugh P.J."/>
            <person name="Mahowald M."/>
            <person name="Liep D."/>
            <person name="Gordon J."/>
        </authorList>
    </citation>
    <scope>NUCLEOTIDE SEQUENCE [LARGE SCALE GENOMIC DNA]</scope>
    <source>
        <strain evidence="4">DSM 10507 / JCM 14656 / S5a33</strain>
    </source>
</reference>
<reference evidence="3 4" key="1">
    <citation type="submission" date="2009-01" db="EMBL/GenBank/DDBJ databases">
        <authorList>
            <person name="Fulton L."/>
            <person name="Clifton S."/>
            <person name="Fulton B."/>
            <person name="Xu J."/>
            <person name="Minx P."/>
            <person name="Pepin K.H."/>
            <person name="Johnson M."/>
            <person name="Bhonagiri V."/>
            <person name="Nash W.E."/>
            <person name="Mardis E.R."/>
            <person name="Wilson R.K."/>
        </authorList>
    </citation>
    <scope>NUCLEOTIDE SEQUENCE [LARGE SCALE GENOMIC DNA]</scope>
    <source>
        <strain evidence="4">DSM 10507 / JCM 14656 / S5a33</strain>
    </source>
</reference>
<feature type="domain" description="Peptidase M20 dimerisation" evidence="2">
    <location>
        <begin position="188"/>
        <end position="280"/>
    </location>
</feature>
<dbReference type="GeneID" id="86822633"/>
<feature type="binding site" evidence="1">
    <location>
        <position position="362"/>
    </location>
    <ligand>
        <name>Mn(2+)</name>
        <dbReference type="ChEBI" id="CHEBI:29035"/>
        <label>2</label>
    </ligand>
</feature>
<dbReference type="Proteomes" id="UP000003100">
    <property type="component" value="Unassembled WGS sequence"/>
</dbReference>
<dbReference type="HOGENOM" id="CLU_023257_0_1_9"/>
<dbReference type="InterPro" id="IPR036264">
    <property type="entry name" value="Bact_exopeptidase_dim_dom"/>
</dbReference>
<dbReference type="SUPFAM" id="SSF53187">
    <property type="entry name" value="Zn-dependent exopeptidases"/>
    <property type="match status" value="1"/>
</dbReference>
<dbReference type="Pfam" id="PF01546">
    <property type="entry name" value="Peptidase_M20"/>
    <property type="match status" value="1"/>
</dbReference>
<name>C0CPK3_BLAHS</name>
<protein>
    <recommendedName>
        <fullName evidence="2">Peptidase M20 dimerisation domain-containing protein</fullName>
    </recommendedName>
</protein>
<feature type="binding site" evidence="1">
    <location>
        <position position="133"/>
    </location>
    <ligand>
        <name>Mn(2+)</name>
        <dbReference type="ChEBI" id="CHEBI:29035"/>
        <label>2</label>
    </ligand>
</feature>
<dbReference type="PATRIC" id="fig|476272.21.peg.934"/>
<keyword evidence="1" id="KW-0479">Metal-binding</keyword>
<comment type="cofactor">
    <cofactor evidence="1">
        <name>Mn(2+)</name>
        <dbReference type="ChEBI" id="CHEBI:29035"/>
    </cofactor>
    <text evidence="1">The Mn(2+) ion enhances activity.</text>
</comment>
<dbReference type="PANTHER" id="PTHR11014">
    <property type="entry name" value="PEPTIDASE M20 FAMILY MEMBER"/>
    <property type="match status" value="1"/>
</dbReference>
<evidence type="ECO:0000256" key="1">
    <source>
        <dbReference type="PIRSR" id="PIRSR005962-1"/>
    </source>
</evidence>
<dbReference type="CDD" id="cd03886">
    <property type="entry name" value="M20_Acy1"/>
    <property type="match status" value="1"/>
</dbReference>
<dbReference type="InterPro" id="IPR002933">
    <property type="entry name" value="Peptidase_M20"/>
</dbReference>
<sequence>MIHFFSEAQALQEEMSQIRRHIHENAEVGFELDKTIAFVTDKLRSYGYIPKLIGGGVICNCGNGKKTLMIRSDMDALPQDEKTGLSFACKNGACHSCGHDAHIAMLLATAKILKKYEAELKGTVKFLFQPAEELLCGAKSMIAAGALESPTVDAAMAFHINFGPIEEGEFQVGTLAYSEEKMMPSADAFQITVHGKSAHGSTPHVGISALSAAANIVVALQQFFTLQVSMKEPSVMSICKFESGTASNIIPDKAVMLGSIRTYTRENRAFLKKQLEEISVKTADLWGATAEVTYIAGVGPTINDKVLTQEMGKYCREILDNVRIVPPQTFSEDFSYYGEYIPTFFATLYAGGPDLGYHYSLHDPRATFDETALPYGTAALCNCAVRWLENHS</sequence>
<dbReference type="Gene3D" id="3.30.70.360">
    <property type="match status" value="1"/>
</dbReference>
<evidence type="ECO:0000313" key="4">
    <source>
        <dbReference type="Proteomes" id="UP000003100"/>
    </source>
</evidence>
<evidence type="ECO:0000313" key="3">
    <source>
        <dbReference type="EMBL" id="EEG48302.1"/>
    </source>
</evidence>
<dbReference type="Gene3D" id="3.40.630.10">
    <property type="entry name" value="Zn peptidases"/>
    <property type="match status" value="1"/>
</dbReference>
<evidence type="ECO:0000259" key="2">
    <source>
        <dbReference type="Pfam" id="PF07687"/>
    </source>
</evidence>
<dbReference type="InterPro" id="IPR011650">
    <property type="entry name" value="Peptidase_M20_dimer"/>
</dbReference>
<dbReference type="GO" id="GO:0046872">
    <property type="term" value="F:metal ion binding"/>
    <property type="evidence" value="ECO:0007669"/>
    <property type="project" value="UniProtKB-KW"/>
</dbReference>
<feature type="binding site" evidence="1">
    <location>
        <position position="159"/>
    </location>
    <ligand>
        <name>Mn(2+)</name>
        <dbReference type="ChEBI" id="CHEBI:29035"/>
        <label>2</label>
    </ligand>
</feature>
<dbReference type="SUPFAM" id="SSF55031">
    <property type="entry name" value="Bacterial exopeptidase dimerisation domain"/>
    <property type="match status" value="1"/>
</dbReference>
<dbReference type="RefSeq" id="WP_005950467.1">
    <property type="nucleotide sequence ID" value="NZ_CP136423.1"/>
</dbReference>
<feature type="binding site" evidence="1">
    <location>
        <position position="99"/>
    </location>
    <ligand>
        <name>Mn(2+)</name>
        <dbReference type="ChEBI" id="CHEBI:29035"/>
        <label>2</label>
    </ligand>
</feature>
<accession>C0CPK3</accession>
<dbReference type="PIRSF" id="PIRSF005962">
    <property type="entry name" value="Pept_M20D_amidohydro"/>
    <property type="match status" value="1"/>
</dbReference>
<gene>
    <name evidence="3" type="ORF">RUMHYD_02804</name>
</gene>
<dbReference type="PANTHER" id="PTHR11014:SF63">
    <property type="entry name" value="METALLOPEPTIDASE, PUTATIVE (AFU_ORTHOLOGUE AFUA_6G09600)-RELATED"/>
    <property type="match status" value="1"/>
</dbReference>
<comment type="caution">
    <text evidence="3">The sequence shown here is derived from an EMBL/GenBank/DDBJ whole genome shotgun (WGS) entry which is preliminary data.</text>
</comment>
<organism evidence="3 4">
    <name type="scientific">Blautia hydrogenotrophica (strain DSM 10507 / JCM 14656 / S5a33)</name>
    <name type="common">Ruminococcus hydrogenotrophicus</name>
    <dbReference type="NCBI Taxonomy" id="476272"/>
    <lineage>
        <taxon>Bacteria</taxon>
        <taxon>Bacillati</taxon>
        <taxon>Bacillota</taxon>
        <taxon>Clostridia</taxon>
        <taxon>Lachnospirales</taxon>
        <taxon>Lachnospiraceae</taxon>
        <taxon>Blautia</taxon>
    </lineage>
</organism>
<dbReference type="eggNOG" id="COG1473">
    <property type="taxonomic scope" value="Bacteria"/>
</dbReference>
<dbReference type="GO" id="GO:0016787">
    <property type="term" value="F:hydrolase activity"/>
    <property type="evidence" value="ECO:0007669"/>
    <property type="project" value="InterPro"/>
</dbReference>